<dbReference type="SUPFAM" id="SSF69047">
    <property type="entry name" value="Hypothetical protein YjbJ"/>
    <property type="match status" value="1"/>
</dbReference>
<feature type="compositionally biased region" description="Basic and acidic residues" evidence="1">
    <location>
        <begin position="1"/>
        <end position="20"/>
    </location>
</feature>
<proteinExistence type="predicted"/>
<evidence type="ECO:0000313" key="3">
    <source>
        <dbReference type="Proteomes" id="UP000267469"/>
    </source>
</evidence>
<evidence type="ECO:0000313" key="2">
    <source>
        <dbReference type="EMBL" id="RNL87253.1"/>
    </source>
</evidence>
<dbReference type="OrthoDB" id="9796058at2"/>
<dbReference type="InterPro" id="IPR036629">
    <property type="entry name" value="YjbJ_sf"/>
</dbReference>
<feature type="compositionally biased region" description="Acidic residues" evidence="1">
    <location>
        <begin position="21"/>
        <end position="30"/>
    </location>
</feature>
<feature type="region of interest" description="Disordered" evidence="1">
    <location>
        <begin position="1"/>
        <end position="50"/>
    </location>
</feature>
<organism evidence="2 3">
    <name type="scientific">Sinomicrobium pectinilyticum</name>
    <dbReference type="NCBI Taxonomy" id="1084421"/>
    <lineage>
        <taxon>Bacteria</taxon>
        <taxon>Pseudomonadati</taxon>
        <taxon>Bacteroidota</taxon>
        <taxon>Flavobacteriia</taxon>
        <taxon>Flavobacteriales</taxon>
        <taxon>Flavobacteriaceae</taxon>
        <taxon>Sinomicrobium</taxon>
    </lineage>
</organism>
<keyword evidence="3" id="KW-1185">Reference proteome</keyword>
<evidence type="ECO:0008006" key="4">
    <source>
        <dbReference type="Google" id="ProtNLM"/>
    </source>
</evidence>
<gene>
    <name evidence="2" type="ORF">ED312_10620</name>
</gene>
<dbReference type="RefSeq" id="WP_123215987.1">
    <property type="nucleotide sequence ID" value="NZ_RJTM01000072.1"/>
</dbReference>
<sequence>MSIQADEHDRQFRGRGSMDDKEQEQEQDEFLEAHLHDAEDENSGIREKDRELEKKWTEIKDDFRKKYSDLSNVDVSYAPGEFGIMLGRIQKKTGKSHAQLRDEINRWKLGGR</sequence>
<accession>A0A3N0EHA2</accession>
<comment type="caution">
    <text evidence="2">The sequence shown here is derived from an EMBL/GenBank/DDBJ whole genome shotgun (WGS) entry which is preliminary data.</text>
</comment>
<evidence type="ECO:0000256" key="1">
    <source>
        <dbReference type="SAM" id="MobiDB-lite"/>
    </source>
</evidence>
<protein>
    <recommendedName>
        <fullName evidence="4">General stress protein CsbD</fullName>
    </recommendedName>
</protein>
<reference evidence="2 3" key="1">
    <citation type="submission" date="2018-10" db="EMBL/GenBank/DDBJ databases">
        <title>Sinomicrobium pectinilyticum sp. nov., a pectinase-producing bacterium isolated from alkaline and saline soil, and emended description of the genus Sinomicrobium.</title>
        <authorList>
            <person name="Cheng B."/>
            <person name="Li C."/>
            <person name="Lai Q."/>
            <person name="Du M."/>
            <person name="Shao Z."/>
            <person name="Xu P."/>
            <person name="Yang C."/>
        </authorList>
    </citation>
    <scope>NUCLEOTIDE SEQUENCE [LARGE SCALE GENOMIC DNA]</scope>
    <source>
        <strain evidence="2 3">5DNS001</strain>
    </source>
</reference>
<name>A0A3N0EHA2_SINP1</name>
<dbReference type="Gene3D" id="1.10.1470.10">
    <property type="entry name" value="YjbJ"/>
    <property type="match status" value="1"/>
</dbReference>
<dbReference type="EMBL" id="RJTM01000072">
    <property type="protein sequence ID" value="RNL87253.1"/>
    <property type="molecule type" value="Genomic_DNA"/>
</dbReference>
<feature type="compositionally biased region" description="Basic and acidic residues" evidence="1">
    <location>
        <begin position="31"/>
        <end position="50"/>
    </location>
</feature>
<dbReference type="AlphaFoldDB" id="A0A3N0EHA2"/>
<dbReference type="Proteomes" id="UP000267469">
    <property type="component" value="Unassembled WGS sequence"/>
</dbReference>